<dbReference type="EMBL" id="JACOFT010000001">
    <property type="protein sequence ID" value="MBC3810292.1"/>
    <property type="molecule type" value="Genomic_DNA"/>
</dbReference>
<keyword evidence="6" id="KW-1185">Reference proteome</keyword>
<protein>
    <submittedName>
        <fullName evidence="5">Winged helix-turn-helix transcriptional regulator</fullName>
    </submittedName>
</protein>
<keyword evidence="3" id="KW-0804">Transcription</keyword>
<evidence type="ECO:0000256" key="2">
    <source>
        <dbReference type="ARBA" id="ARBA00023125"/>
    </source>
</evidence>
<dbReference type="SMART" id="SM00418">
    <property type="entry name" value="HTH_ARSR"/>
    <property type="match status" value="1"/>
</dbReference>
<dbReference type="Proteomes" id="UP000637632">
    <property type="component" value="Unassembled WGS sequence"/>
</dbReference>
<gene>
    <name evidence="5" type="ORF">H8K26_02475</name>
</gene>
<feature type="domain" description="HTH arsR-type" evidence="4">
    <location>
        <begin position="4"/>
        <end position="98"/>
    </location>
</feature>
<dbReference type="CDD" id="cd00090">
    <property type="entry name" value="HTH_ARSR"/>
    <property type="match status" value="1"/>
</dbReference>
<dbReference type="SUPFAM" id="SSF46785">
    <property type="entry name" value="Winged helix' DNA-binding domain"/>
    <property type="match status" value="1"/>
</dbReference>
<dbReference type="NCBIfam" id="NF033788">
    <property type="entry name" value="HTH_metalloreg"/>
    <property type="match status" value="1"/>
</dbReference>
<dbReference type="Pfam" id="PF12840">
    <property type="entry name" value="HTH_20"/>
    <property type="match status" value="1"/>
</dbReference>
<dbReference type="Gene3D" id="1.10.10.10">
    <property type="entry name" value="Winged helix-like DNA-binding domain superfamily/Winged helix DNA-binding domain"/>
    <property type="match status" value="1"/>
</dbReference>
<dbReference type="InterPro" id="IPR011991">
    <property type="entry name" value="ArsR-like_HTH"/>
</dbReference>
<organism evidence="5 6">
    <name type="scientific">Undibacterium aquatile</name>
    <dbReference type="NCBI Taxonomy" id="1537398"/>
    <lineage>
        <taxon>Bacteria</taxon>
        <taxon>Pseudomonadati</taxon>
        <taxon>Pseudomonadota</taxon>
        <taxon>Betaproteobacteria</taxon>
        <taxon>Burkholderiales</taxon>
        <taxon>Oxalobacteraceae</taxon>
        <taxon>Undibacterium</taxon>
    </lineage>
</organism>
<proteinExistence type="predicted"/>
<evidence type="ECO:0000313" key="5">
    <source>
        <dbReference type="EMBL" id="MBC3810292.1"/>
    </source>
</evidence>
<dbReference type="PANTHER" id="PTHR43132">
    <property type="entry name" value="ARSENICAL RESISTANCE OPERON REPRESSOR ARSR-RELATED"/>
    <property type="match status" value="1"/>
</dbReference>
<keyword evidence="1" id="KW-0805">Transcription regulation</keyword>
<sequence>MEGLSDQALTQVAQYFSALAEPTRLRILNCLRDGELNVGELAERCQCSQANASRHLSTLAKHGLVERQSRGTTVFYQIADQSVYDLCDLVCGNVARQLDAQAALLGSIRGK</sequence>
<evidence type="ECO:0000259" key="4">
    <source>
        <dbReference type="PROSITE" id="PS50987"/>
    </source>
</evidence>
<evidence type="ECO:0000313" key="6">
    <source>
        <dbReference type="Proteomes" id="UP000637632"/>
    </source>
</evidence>
<dbReference type="RefSeq" id="WP_186886138.1">
    <property type="nucleotide sequence ID" value="NZ_JACOFT010000001.1"/>
</dbReference>
<dbReference type="InterPro" id="IPR036388">
    <property type="entry name" value="WH-like_DNA-bd_sf"/>
</dbReference>
<reference evidence="5 6" key="1">
    <citation type="submission" date="2020-08" db="EMBL/GenBank/DDBJ databases">
        <title>Novel species isolated from subtropical streams in China.</title>
        <authorList>
            <person name="Lu H."/>
        </authorList>
    </citation>
    <scope>NUCLEOTIDE SEQUENCE [LARGE SCALE GENOMIC DNA]</scope>
    <source>
        <strain evidence="5 6">CCTCC AB 2015119</strain>
    </source>
</reference>
<dbReference type="PRINTS" id="PR00778">
    <property type="entry name" value="HTHARSR"/>
</dbReference>
<evidence type="ECO:0000256" key="3">
    <source>
        <dbReference type="ARBA" id="ARBA00023163"/>
    </source>
</evidence>
<evidence type="ECO:0000256" key="1">
    <source>
        <dbReference type="ARBA" id="ARBA00023015"/>
    </source>
</evidence>
<comment type="caution">
    <text evidence="5">The sequence shown here is derived from an EMBL/GenBank/DDBJ whole genome shotgun (WGS) entry which is preliminary data.</text>
</comment>
<dbReference type="InterPro" id="IPR036390">
    <property type="entry name" value="WH_DNA-bd_sf"/>
</dbReference>
<name>A0ABR6XBI6_9BURK</name>
<dbReference type="InterPro" id="IPR051011">
    <property type="entry name" value="Metal_resp_trans_reg"/>
</dbReference>
<keyword evidence="2" id="KW-0238">DNA-binding</keyword>
<dbReference type="InterPro" id="IPR001845">
    <property type="entry name" value="HTH_ArsR_DNA-bd_dom"/>
</dbReference>
<accession>A0ABR6XBI6</accession>
<dbReference type="PROSITE" id="PS50987">
    <property type="entry name" value="HTH_ARSR_2"/>
    <property type="match status" value="1"/>
</dbReference>
<dbReference type="PANTHER" id="PTHR43132:SF9">
    <property type="entry name" value="ARSR FAMILY TRANSCRIPTIONAL REGULATORY PROTEIN"/>
    <property type="match status" value="1"/>
</dbReference>